<gene>
    <name evidence="10" type="ORF">DOTSEDRAFT_72603</name>
</gene>
<reference evidence="10 11" key="2">
    <citation type="journal article" date="2012" name="PLoS Pathog.">
        <title>Diverse lifestyles and strategies of plant pathogenesis encoded in the genomes of eighteen Dothideomycetes fungi.</title>
        <authorList>
            <person name="Ohm R.A."/>
            <person name="Feau N."/>
            <person name="Henrissat B."/>
            <person name="Schoch C.L."/>
            <person name="Horwitz B.A."/>
            <person name="Barry K.W."/>
            <person name="Condon B.J."/>
            <person name="Copeland A.C."/>
            <person name="Dhillon B."/>
            <person name="Glaser F."/>
            <person name="Hesse C.N."/>
            <person name="Kosti I."/>
            <person name="LaButti K."/>
            <person name="Lindquist E.A."/>
            <person name="Lucas S."/>
            <person name="Salamov A.A."/>
            <person name="Bradshaw R.E."/>
            <person name="Ciuffetti L."/>
            <person name="Hamelin R.C."/>
            <person name="Kema G.H.J."/>
            <person name="Lawrence C."/>
            <person name="Scott J.A."/>
            <person name="Spatafora J.W."/>
            <person name="Turgeon B.G."/>
            <person name="de Wit P.J.G.M."/>
            <person name="Zhong S."/>
            <person name="Goodwin S.B."/>
            <person name="Grigoriev I.V."/>
        </authorList>
    </citation>
    <scope>NUCLEOTIDE SEQUENCE [LARGE SCALE GENOMIC DNA]</scope>
    <source>
        <strain evidence="11">NZE10 / CBS 128990</strain>
    </source>
</reference>
<feature type="compositionally biased region" description="Polar residues" evidence="8">
    <location>
        <begin position="299"/>
        <end position="313"/>
    </location>
</feature>
<feature type="compositionally biased region" description="Basic and acidic residues" evidence="8">
    <location>
        <begin position="284"/>
        <end position="296"/>
    </location>
</feature>
<feature type="domain" description="Matrin-type" evidence="9">
    <location>
        <begin position="421"/>
        <end position="452"/>
    </location>
</feature>
<evidence type="ECO:0000256" key="4">
    <source>
        <dbReference type="ARBA" id="ARBA00022723"/>
    </source>
</evidence>
<evidence type="ECO:0000256" key="3">
    <source>
        <dbReference type="ARBA" id="ARBA00022553"/>
    </source>
</evidence>
<dbReference type="InterPro" id="IPR022755">
    <property type="entry name" value="Znf_C2H2_jaz"/>
</dbReference>
<evidence type="ECO:0000256" key="7">
    <source>
        <dbReference type="ARBA" id="ARBA00023242"/>
    </source>
</evidence>
<dbReference type="PANTHER" id="PTHR12786">
    <property type="entry name" value="SPLICING FACTOR SF3A-RELATED"/>
    <property type="match status" value="1"/>
</dbReference>
<feature type="region of interest" description="Disordered" evidence="8">
    <location>
        <begin position="231"/>
        <end position="251"/>
    </location>
</feature>
<feature type="compositionally biased region" description="Polar residues" evidence="8">
    <location>
        <begin position="236"/>
        <end position="245"/>
    </location>
</feature>
<dbReference type="Gene3D" id="3.30.160.60">
    <property type="entry name" value="Classic Zinc Finger"/>
    <property type="match status" value="1"/>
</dbReference>
<sequence length="522" mass="59668">MIYEDLRAIHEDVERLEQAIADRVGEDPKHIRSRLIRDHEVSNFLGRIERQSQRALQIYTDDRDARLQEVQSISTGDTYATFYEEYGKIKDYHKRYPNEPVENFERAYSKIEDGGPPGGFAGDIDAMFTGEEASGRFFDLTMLHEEYLNLPGIRGVRKLTYLQYLDNFDTFTPPKCNISRQDKMTDQYFSYVGALAQYLESFLRKTKPLEDLEKLFKTFDEEFEQEWDADKAPGWQEQSQSNGSASAGPVTEGTGEGIWCADCQKEFKNDNVYKAHLTGKKHSKSAEARQKAHNGGDLDNSNAPTNGAANRSNMVTRLKERAVAEREHRVRKLAATMKTEREDTRVNVERKAGMTDKERQQELAALFEEDQEVAGATAGAAEHEDDADGEKIYNPLKLPLAWDGKPIPFWLYKLHGLGVEFPCEICGNYVYMGRRAFDKHFSEQRHIYGLQCLGITKNTGLFREITKIEEAEKLWEKLERDRAKDLEKKGGLDGEGVVEMEDAEGNVMPKKVYDDLEKAGFL</sequence>
<dbReference type="InterPro" id="IPR031774">
    <property type="entry name" value="SF3A3_dom"/>
</dbReference>
<dbReference type="GO" id="GO:0005686">
    <property type="term" value="C:U2 snRNP"/>
    <property type="evidence" value="ECO:0007669"/>
    <property type="project" value="EnsemblFungi"/>
</dbReference>
<evidence type="ECO:0000256" key="2">
    <source>
        <dbReference type="ARBA" id="ARBA00008776"/>
    </source>
</evidence>
<dbReference type="Proteomes" id="UP000016933">
    <property type="component" value="Unassembled WGS sequence"/>
</dbReference>
<keyword evidence="6" id="KW-0862">Zinc</keyword>
<dbReference type="OrthoDB" id="2160351at2759"/>
<keyword evidence="11" id="KW-1185">Reference proteome</keyword>
<dbReference type="PROSITE" id="PS00028">
    <property type="entry name" value="ZINC_FINGER_C2H2_1"/>
    <property type="match status" value="1"/>
</dbReference>
<dbReference type="STRING" id="675120.M2XLB8"/>
<dbReference type="Pfam" id="PF16837">
    <property type="entry name" value="SF3A3"/>
    <property type="match status" value="1"/>
</dbReference>
<dbReference type="Pfam" id="PF11931">
    <property type="entry name" value="SF3a60_Prp9_C"/>
    <property type="match status" value="1"/>
</dbReference>
<dbReference type="eggNOG" id="KOG2636">
    <property type="taxonomic scope" value="Eukaryota"/>
</dbReference>
<organism evidence="10 11">
    <name type="scientific">Dothistroma septosporum (strain NZE10 / CBS 128990)</name>
    <name type="common">Red band needle blight fungus</name>
    <name type="synonym">Mycosphaerella pini</name>
    <dbReference type="NCBI Taxonomy" id="675120"/>
    <lineage>
        <taxon>Eukaryota</taxon>
        <taxon>Fungi</taxon>
        <taxon>Dikarya</taxon>
        <taxon>Ascomycota</taxon>
        <taxon>Pezizomycotina</taxon>
        <taxon>Dothideomycetes</taxon>
        <taxon>Dothideomycetidae</taxon>
        <taxon>Mycosphaerellales</taxon>
        <taxon>Mycosphaerellaceae</taxon>
        <taxon>Dothistroma</taxon>
    </lineage>
</organism>
<dbReference type="InterPro" id="IPR013087">
    <property type="entry name" value="Znf_C2H2_type"/>
</dbReference>
<dbReference type="Pfam" id="PF12108">
    <property type="entry name" value="SF3a60_bindingd"/>
    <property type="match status" value="1"/>
</dbReference>
<dbReference type="InterPro" id="IPR036236">
    <property type="entry name" value="Znf_C2H2_sf"/>
</dbReference>
<dbReference type="HOGENOM" id="CLU_027160_1_0_1"/>
<name>M2XLB8_DOTSN</name>
<dbReference type="InterPro" id="IPR024598">
    <property type="entry name" value="SF3a60/Prp9_C"/>
</dbReference>
<protein>
    <recommendedName>
        <fullName evidence="9">Matrin-type domain-containing protein</fullName>
    </recommendedName>
</protein>
<evidence type="ECO:0000259" key="9">
    <source>
        <dbReference type="PROSITE" id="PS50171"/>
    </source>
</evidence>
<dbReference type="InterPro" id="IPR000690">
    <property type="entry name" value="Matrin/U1-C_Znf_C2H2"/>
</dbReference>
<dbReference type="Pfam" id="PF12171">
    <property type="entry name" value="zf-C2H2_jaz"/>
    <property type="match status" value="1"/>
</dbReference>
<dbReference type="GO" id="GO:0000398">
    <property type="term" value="P:mRNA splicing, via spliceosome"/>
    <property type="evidence" value="ECO:0007669"/>
    <property type="project" value="InterPro"/>
</dbReference>
<evidence type="ECO:0000256" key="1">
    <source>
        <dbReference type="ARBA" id="ARBA00004123"/>
    </source>
</evidence>
<keyword evidence="5" id="KW-0863">Zinc-finger</keyword>
<dbReference type="OMA" id="GPKAFQK"/>
<dbReference type="GO" id="GO:0003723">
    <property type="term" value="F:RNA binding"/>
    <property type="evidence" value="ECO:0007669"/>
    <property type="project" value="InterPro"/>
</dbReference>
<evidence type="ECO:0000256" key="8">
    <source>
        <dbReference type="SAM" id="MobiDB-lite"/>
    </source>
</evidence>
<comment type="similarity">
    <text evidence="2">Belongs to the SF3A3 family.</text>
</comment>
<dbReference type="PANTHER" id="PTHR12786:SF2">
    <property type="entry name" value="SPLICING FACTOR 3A SUBUNIT 3"/>
    <property type="match status" value="1"/>
</dbReference>
<keyword evidence="7" id="KW-0539">Nucleus</keyword>
<evidence type="ECO:0000256" key="6">
    <source>
        <dbReference type="ARBA" id="ARBA00022833"/>
    </source>
</evidence>
<dbReference type="InterPro" id="IPR051421">
    <property type="entry name" value="RNA_Proc_DNA_Dmg_Regulator"/>
</dbReference>
<evidence type="ECO:0000313" key="10">
    <source>
        <dbReference type="EMBL" id="EME43252.1"/>
    </source>
</evidence>
<dbReference type="GO" id="GO:0008270">
    <property type="term" value="F:zinc ion binding"/>
    <property type="evidence" value="ECO:0007669"/>
    <property type="project" value="UniProtKB-KW"/>
</dbReference>
<accession>M2XLB8</accession>
<evidence type="ECO:0000313" key="11">
    <source>
        <dbReference type="Proteomes" id="UP000016933"/>
    </source>
</evidence>
<keyword evidence="3" id="KW-0597">Phosphoprotein</keyword>
<dbReference type="InterPro" id="IPR021966">
    <property type="entry name" value="SF3a60_bindingd"/>
</dbReference>
<keyword evidence="4" id="KW-0479">Metal-binding</keyword>
<evidence type="ECO:0000256" key="5">
    <source>
        <dbReference type="ARBA" id="ARBA00022771"/>
    </source>
</evidence>
<feature type="region of interest" description="Disordered" evidence="8">
    <location>
        <begin position="279"/>
        <end position="313"/>
    </location>
</feature>
<comment type="subcellular location">
    <subcellularLocation>
        <location evidence="1">Nucleus</location>
    </subcellularLocation>
</comment>
<dbReference type="EMBL" id="KB446540">
    <property type="protein sequence ID" value="EME43252.1"/>
    <property type="molecule type" value="Genomic_DNA"/>
</dbReference>
<reference evidence="11" key="1">
    <citation type="journal article" date="2012" name="PLoS Genet.">
        <title>The genomes of the fungal plant pathogens Cladosporium fulvum and Dothistroma septosporum reveal adaptation to different hosts and lifestyles but also signatures of common ancestry.</title>
        <authorList>
            <person name="de Wit P.J.G.M."/>
            <person name="van der Burgt A."/>
            <person name="Oekmen B."/>
            <person name="Stergiopoulos I."/>
            <person name="Abd-Elsalam K.A."/>
            <person name="Aerts A.L."/>
            <person name="Bahkali A.H."/>
            <person name="Beenen H.G."/>
            <person name="Chettri P."/>
            <person name="Cox M.P."/>
            <person name="Datema E."/>
            <person name="de Vries R.P."/>
            <person name="Dhillon B."/>
            <person name="Ganley A.R."/>
            <person name="Griffiths S.A."/>
            <person name="Guo Y."/>
            <person name="Hamelin R.C."/>
            <person name="Henrissat B."/>
            <person name="Kabir M.S."/>
            <person name="Jashni M.K."/>
            <person name="Kema G."/>
            <person name="Klaubauf S."/>
            <person name="Lapidus A."/>
            <person name="Levasseur A."/>
            <person name="Lindquist E."/>
            <person name="Mehrabi R."/>
            <person name="Ohm R.A."/>
            <person name="Owen T.J."/>
            <person name="Salamov A."/>
            <person name="Schwelm A."/>
            <person name="Schijlen E."/>
            <person name="Sun H."/>
            <person name="van den Burg H.A."/>
            <person name="van Ham R.C.H.J."/>
            <person name="Zhang S."/>
            <person name="Goodwin S.B."/>
            <person name="Grigoriev I.V."/>
            <person name="Collemare J."/>
            <person name="Bradshaw R.E."/>
        </authorList>
    </citation>
    <scope>NUCLEOTIDE SEQUENCE [LARGE SCALE GENOMIC DNA]</scope>
    <source>
        <strain evidence="11">NZE10 / CBS 128990</strain>
    </source>
</reference>
<dbReference type="AlphaFoldDB" id="M2XLB8"/>
<dbReference type="PROSITE" id="PS50171">
    <property type="entry name" value="ZF_MATRIN"/>
    <property type="match status" value="1"/>
</dbReference>
<dbReference type="SUPFAM" id="SSF57667">
    <property type="entry name" value="beta-beta-alpha zinc fingers"/>
    <property type="match status" value="1"/>
</dbReference>
<proteinExistence type="inferred from homology"/>
<dbReference type="GO" id="GO:0005681">
    <property type="term" value="C:spliceosomal complex"/>
    <property type="evidence" value="ECO:0007669"/>
    <property type="project" value="InterPro"/>
</dbReference>